<dbReference type="GeneID" id="14885208"/>
<dbReference type="FunFam" id="1.10.1070.11:FF:000028">
    <property type="entry name" value="Serine/threonine-protein kinase TOR"/>
    <property type="match status" value="1"/>
</dbReference>
<dbReference type="GO" id="GO:0044877">
    <property type="term" value="F:protein-containing complex binding"/>
    <property type="evidence" value="ECO:0007669"/>
    <property type="project" value="InterPro"/>
</dbReference>
<comment type="similarity">
    <text evidence="1 9">Belongs to the PI3/PI4-kinase family.</text>
</comment>
<evidence type="ECO:0000313" key="16">
    <source>
        <dbReference type="Proteomes" id="UP000014680"/>
    </source>
</evidence>
<dbReference type="InterPro" id="IPR000403">
    <property type="entry name" value="PI3/4_kinase_cat_dom"/>
</dbReference>
<dbReference type="OrthoDB" id="381190at2759"/>
<evidence type="ECO:0000256" key="8">
    <source>
        <dbReference type="ARBA" id="ARBA00048679"/>
    </source>
</evidence>
<dbReference type="Proteomes" id="UP000014680">
    <property type="component" value="Unassembled WGS sequence"/>
</dbReference>
<feature type="domain" description="PI3K/PI4K catalytic" evidence="12">
    <location>
        <begin position="2097"/>
        <end position="2418"/>
    </location>
</feature>
<evidence type="ECO:0000256" key="9">
    <source>
        <dbReference type="RuleBase" id="RU364109"/>
    </source>
</evidence>
<dbReference type="PANTHER" id="PTHR11139:SF9">
    <property type="entry name" value="SERINE_THREONINE-PROTEIN KINASE MTOR"/>
    <property type="match status" value="1"/>
</dbReference>
<organism evidence="15 16">
    <name type="scientific">Entamoeba invadens IP1</name>
    <dbReference type="NCBI Taxonomy" id="370355"/>
    <lineage>
        <taxon>Eukaryota</taxon>
        <taxon>Amoebozoa</taxon>
        <taxon>Evosea</taxon>
        <taxon>Archamoebae</taxon>
        <taxon>Mastigamoebida</taxon>
        <taxon>Entamoebidae</taxon>
        <taxon>Entamoeba</taxon>
    </lineage>
</organism>
<keyword evidence="10" id="KW-0175">Coiled coil</keyword>
<accession>A0A0A1TXZ3</accession>
<dbReference type="SMART" id="SM00146">
    <property type="entry name" value="PI3Kc"/>
    <property type="match status" value="1"/>
</dbReference>
<dbReference type="GO" id="GO:0004674">
    <property type="term" value="F:protein serine/threonine kinase activity"/>
    <property type="evidence" value="ECO:0007669"/>
    <property type="project" value="UniProtKB-KW"/>
</dbReference>
<dbReference type="GO" id="GO:0031931">
    <property type="term" value="C:TORC1 complex"/>
    <property type="evidence" value="ECO:0007669"/>
    <property type="project" value="TreeGrafter"/>
</dbReference>
<dbReference type="InterPro" id="IPR036738">
    <property type="entry name" value="FRB_sf"/>
</dbReference>
<dbReference type="Gene3D" id="1.10.1070.11">
    <property type="entry name" value="Phosphatidylinositol 3-/4-kinase, catalytic domain"/>
    <property type="match status" value="1"/>
</dbReference>
<dbReference type="GO" id="GO:0005737">
    <property type="term" value="C:cytoplasm"/>
    <property type="evidence" value="ECO:0007669"/>
    <property type="project" value="TreeGrafter"/>
</dbReference>
<dbReference type="Pfam" id="PF02260">
    <property type="entry name" value="FATC"/>
    <property type="match status" value="1"/>
</dbReference>
<evidence type="ECO:0000256" key="3">
    <source>
        <dbReference type="ARBA" id="ARBA00022737"/>
    </source>
</evidence>
<sequence>MFANWENKLNGHIDALVACTDKYDRELKSESVKCFFVVVLTEFHGETCQRFFDDIRKLLRDRLQSTLPIPPTMNMCFSILKVIEVMMDSGFNEVNLTNGCKYVLSMLMNTGSPDLMRETVRVIRQIICFNLHDFNKQLMTAIDCEQRGMTLSTSLCTDFSLEKITNMLAKMLILNEVIINSPSTCYATTQPILELIQKGLVNETIETRIEANKALDEFFKVVKKDALFKEVMEKNLGNLHMPGEGDEAVIHGSLIAAITVLKNKFDEEYFYHVMKEVYLSAKNGKTSLIRRVSLLMLSDLCKISPEKFYCREPMNRFLDEEIIQVEKRSTGKIKKVGKKEDRMSGDVPSLPELSKLENEKYPFSRIVMFLLECFRSNMEKPTVFHVMGDLCMYFPRQMLTFFKMDPQNAAFVLIRKSEFEVLKKIKNEKERQDMLVEILYCFNKVVKYLSFEERVDVAVEQKEGVQVIDTQKQNTSITNLFYSLFCDVADCGLNEQCVELFLTFIEMFPKKCKPVKDVLIPMIRNILFTYNTPTTQTITQIVVMQPKELVILAIKVLTKLPFDEETMKLIVNTIKEYIDSEDIHIRKVVTKLTPVLLPENIDEKSVHVYDIGQTVQKLLVRGISDQVCGIRQTIMASFDSRFDYFLSQTANISNLFMALNDQNFNVRQEVIRIICRLTTYNLCFMMPSFRDILAKLISQLNVGIAALTIEESIMLLTTVIQSSGDLILPYSEAIIMAINPKLKTLTPTDTPTLLIGFLNAMTELICMGNVDEKYVKQTLETAMTILRQKGMSLQKTKLRISALRSIKKISRTSQYASNLYQTNPDLFELLMELYNTDKSQEITSEVVSVLGVLGAMDPTQYRMGCETEIIQVENDDSFDTRIPSVTTQTDAFYAWTVINSLLKILSTNTLVSLHPDCPRKITQTCQWLNQIKTPMVYQFLSFVFTQFNKLFPQCQPNVRAEIINSITSLLDCVDKTIRDAQLTKLFKMIAQFWDNKILSATCNLCSKLAATTKDEFKLYLPIIVPVLLNELSRLKYSNKDEDIKNNGPLIMNKCFNTFAKNIDLNDNLYSIVPVFLELFGEQVNTNLREAILYHIFTFFASVNISDYASWIISVTVSQLQNETLRTVLIEGLSTMAVKLGPQYFLFHASVCAALNKYPRVKAIDEFEKKLDKIRSSLDTLSREVKPLEKEKIDISKKIEQKNIASESVDDQNKYFELWQNCKQFTKEEEWSDWTERILIETIRMSPSVLIYDFHSIVSNNTNSPIARDLFNCAFHSYFIMLKENKKNEILDDMKMVITQPSVSHEVVALVLNLAEFLEHEELIKPIKEFGDCASKIGAYAKSLRAKENALKNENGEKEVKRRETIGEDDTPVKQKMYEELIGLNNQLQRKDAASGLIYLAEKENQMKLNSSWFAKLGMWHKALTKLEDEGGKRVDVKMECLYEMGDWKALDDTIQPFWNEDMKKWNYLESNDIKRVVTMVAASSFYMEHWVELKAVIESPEFKEMDPFDAAFYRIVYNLYEDNETTLKEAGALIEAQKSTIRIELGVLYADGYERCYNSLSRAEIITELEEILLLKKRKNEDGKHINKKVLVSNWEQRLINSQRDIKTWQRILKMRELVLDKREEVKCWIKFIGMCDEKGETKLGLSTLNMLACHHLEPTIESLPVDNLEVGMKYLNIMWRMTKDLNEKRGLCELLEEYKKRWKGEWSLYIYQSGNEVNRENIRTVLGHYKETISRVKDSHKYWQMWALVNLEVVGLYEIQKSNGRGDVKELKKLMKSYENSTVENKEKIIKEKQSEIESVISTINKDETEEIGFIEAAVNAFVQSLLLSKTNHLQDTLRLLTLLFKFGKFREVEHAVTAGINDLPVDIWLHVVPQIIARIQSDVSSVRRVTTQLLTMIGKAHPQAIVYALTVASKSPNEDRRAVAISVIEKIKKESGHLVQQAMLVSEELVGAAIIAFEMWKEALEEASKEFYNNKNFKAMMDVLKPMMMKLDMPRNKRDQSFVLMFGKDIKEAYSYFERYESVAQASDEIQYIDDLAIGWDILSRMYFKITNIIAKINVVELPLIAPRLSEARDLDIAVPGTYKTNQSVITIKYIDPILGIIPSKQRPRKLTIVGSDGKAYKYCLKGHEDLRQDERVMQLFGLVNDLLAGNSETSNIHLKIHCYDVIPLSSMSGLIGWVPHSDTLHQVVKEYRSAKNISVDAEKIICTKMIANKFDTLSALKKLEIFENVLEQSKDREMDLANAMWIKSQSSEMWLEKRTNFTRSVALMSMVGYILGLGDRHPQNLMLQRVTGDVVHIDFGDCFEVAMNREKYPEKIPFRLTRMMVNAMEVSGIEGTFRITCEKVMEVLRENKDSLMAVLEAFVYDPLIVTILGGKDRTEQTAIFENQDNQDNQDESKNKNEEKKDDEGENDGEDDADTDINSKAGGVTKRVLDKLTGKDFGKEVDVQTQVDKLIQQAMSHENLSQCYQGWLPFW</sequence>
<evidence type="ECO:0000256" key="5">
    <source>
        <dbReference type="ARBA" id="ARBA00022777"/>
    </source>
</evidence>
<dbReference type="InterPro" id="IPR018936">
    <property type="entry name" value="PI3/4_kinase_CS"/>
</dbReference>
<dbReference type="SUPFAM" id="SSF48371">
    <property type="entry name" value="ARM repeat"/>
    <property type="match status" value="3"/>
</dbReference>
<dbReference type="GO" id="GO:0005524">
    <property type="term" value="F:ATP binding"/>
    <property type="evidence" value="ECO:0007669"/>
    <property type="project" value="UniProtKB-KW"/>
</dbReference>
<dbReference type="GO" id="GO:0038202">
    <property type="term" value="P:TORC1 signaling"/>
    <property type="evidence" value="ECO:0007669"/>
    <property type="project" value="TreeGrafter"/>
</dbReference>
<dbReference type="OMA" id="MRQHSAK"/>
<reference evidence="15 16" key="1">
    <citation type="submission" date="2012-10" db="EMBL/GenBank/DDBJ databases">
        <authorList>
            <person name="Zafar N."/>
            <person name="Inman J."/>
            <person name="Hall N."/>
            <person name="Lorenzi H."/>
            <person name="Caler E."/>
        </authorList>
    </citation>
    <scope>NUCLEOTIDE SEQUENCE [LARGE SCALE GENOMIC DNA]</scope>
    <source>
        <strain evidence="15 16">IP1</strain>
    </source>
</reference>
<comment type="catalytic activity">
    <reaction evidence="7 9">
        <text>L-threonyl-[protein] + ATP = O-phospho-L-threonyl-[protein] + ADP + H(+)</text>
        <dbReference type="Rhea" id="RHEA:46608"/>
        <dbReference type="Rhea" id="RHEA-COMP:11060"/>
        <dbReference type="Rhea" id="RHEA-COMP:11605"/>
        <dbReference type="ChEBI" id="CHEBI:15378"/>
        <dbReference type="ChEBI" id="CHEBI:30013"/>
        <dbReference type="ChEBI" id="CHEBI:30616"/>
        <dbReference type="ChEBI" id="CHEBI:61977"/>
        <dbReference type="ChEBI" id="CHEBI:456216"/>
        <dbReference type="EC" id="2.7.11.1"/>
    </reaction>
</comment>
<dbReference type="Pfam" id="PF08771">
    <property type="entry name" value="FRB_dom"/>
    <property type="match status" value="1"/>
</dbReference>
<dbReference type="Gene3D" id="3.30.1010.10">
    <property type="entry name" value="Phosphatidylinositol 3-kinase Catalytic Subunit, Chain A, domain 4"/>
    <property type="match status" value="1"/>
</dbReference>
<dbReference type="PROSITE" id="PS51189">
    <property type="entry name" value="FAT"/>
    <property type="match status" value="1"/>
</dbReference>
<dbReference type="SMART" id="SM01343">
    <property type="entry name" value="FATC"/>
    <property type="match status" value="1"/>
</dbReference>
<evidence type="ECO:0000256" key="4">
    <source>
        <dbReference type="ARBA" id="ARBA00022741"/>
    </source>
</evidence>
<comment type="catalytic activity">
    <reaction evidence="8">
        <text>L-seryl-[protein] + ATP = O-phospho-L-seryl-[protein] + ADP + H(+)</text>
        <dbReference type="Rhea" id="RHEA:17989"/>
        <dbReference type="Rhea" id="RHEA-COMP:9863"/>
        <dbReference type="Rhea" id="RHEA-COMP:11604"/>
        <dbReference type="ChEBI" id="CHEBI:15378"/>
        <dbReference type="ChEBI" id="CHEBI:29999"/>
        <dbReference type="ChEBI" id="CHEBI:30616"/>
        <dbReference type="ChEBI" id="CHEBI:83421"/>
        <dbReference type="ChEBI" id="CHEBI:456216"/>
        <dbReference type="EC" id="2.7.11.1"/>
    </reaction>
</comment>
<evidence type="ECO:0000259" key="14">
    <source>
        <dbReference type="PROSITE" id="PS51190"/>
    </source>
</evidence>
<dbReference type="PROSITE" id="PS00916">
    <property type="entry name" value="PI3_4_KINASE_2"/>
    <property type="match status" value="1"/>
</dbReference>
<dbReference type="InterPro" id="IPR003152">
    <property type="entry name" value="FATC_dom"/>
</dbReference>
<keyword evidence="3" id="KW-0677">Repeat</keyword>
<evidence type="ECO:0000256" key="7">
    <source>
        <dbReference type="ARBA" id="ARBA00047899"/>
    </source>
</evidence>
<keyword evidence="5 9" id="KW-0418">Kinase</keyword>
<dbReference type="Gene3D" id="1.20.120.150">
    <property type="entry name" value="FKBP12-rapamycin binding domain"/>
    <property type="match status" value="1"/>
</dbReference>
<keyword evidence="6 9" id="KW-0067">ATP-binding</keyword>
<dbReference type="EMBL" id="KB207005">
    <property type="protein sequence ID" value="ELP86268.1"/>
    <property type="molecule type" value="Genomic_DNA"/>
</dbReference>
<dbReference type="Pfam" id="PF02259">
    <property type="entry name" value="FAT"/>
    <property type="match status" value="1"/>
</dbReference>
<dbReference type="InterPro" id="IPR003151">
    <property type="entry name" value="PIK-rel_kinase_FAT"/>
</dbReference>
<name>A0A0A1TXZ3_ENTIV</name>
<dbReference type="InterPro" id="IPR024585">
    <property type="entry name" value="mTOR_dom"/>
</dbReference>
<dbReference type="InterPro" id="IPR014009">
    <property type="entry name" value="PIK_FAT"/>
</dbReference>
<dbReference type="Gene3D" id="1.25.10.10">
    <property type="entry name" value="Leucine-rich Repeat Variant"/>
    <property type="match status" value="2"/>
</dbReference>
<keyword evidence="16" id="KW-1185">Reference proteome</keyword>
<evidence type="ECO:0000313" key="15">
    <source>
        <dbReference type="EMBL" id="ELP86268.1"/>
    </source>
</evidence>
<dbReference type="InterPro" id="IPR036940">
    <property type="entry name" value="PI3/4_kinase_cat_sf"/>
</dbReference>
<protein>
    <recommendedName>
        <fullName evidence="9">Serine/threonine-protein kinase TOR</fullName>
        <ecNumber evidence="9">2.7.11.1</ecNumber>
    </recommendedName>
</protein>
<evidence type="ECO:0000256" key="2">
    <source>
        <dbReference type="ARBA" id="ARBA00022679"/>
    </source>
</evidence>
<dbReference type="EC" id="2.7.11.1" evidence="9"/>
<feature type="region of interest" description="Disordered" evidence="11">
    <location>
        <begin position="2387"/>
        <end position="2425"/>
    </location>
</feature>
<dbReference type="PROSITE" id="PS51190">
    <property type="entry name" value="FATC"/>
    <property type="match status" value="1"/>
</dbReference>
<dbReference type="GO" id="GO:0005634">
    <property type="term" value="C:nucleus"/>
    <property type="evidence" value="ECO:0007669"/>
    <property type="project" value="TreeGrafter"/>
</dbReference>
<dbReference type="RefSeq" id="XP_004185614.1">
    <property type="nucleotide sequence ID" value="XM_004185566.1"/>
</dbReference>
<dbReference type="InterPro" id="IPR011009">
    <property type="entry name" value="Kinase-like_dom_sf"/>
</dbReference>
<dbReference type="SMART" id="SM01345">
    <property type="entry name" value="Rapamycin_bind"/>
    <property type="match status" value="1"/>
</dbReference>
<dbReference type="Pfam" id="PF11865">
    <property type="entry name" value="mTOR_dom"/>
    <property type="match status" value="1"/>
</dbReference>
<feature type="compositionally biased region" description="Acidic residues" evidence="11">
    <location>
        <begin position="2410"/>
        <end position="2421"/>
    </location>
</feature>
<dbReference type="InterPro" id="IPR026683">
    <property type="entry name" value="TOR_cat"/>
</dbReference>
<evidence type="ECO:0000256" key="6">
    <source>
        <dbReference type="ARBA" id="ARBA00022840"/>
    </source>
</evidence>
<dbReference type="Pfam" id="PF00454">
    <property type="entry name" value="PI3_PI4_kinase"/>
    <property type="match status" value="1"/>
</dbReference>
<dbReference type="PANTHER" id="PTHR11139">
    <property type="entry name" value="ATAXIA TELANGIECTASIA MUTATED ATM -RELATED"/>
    <property type="match status" value="1"/>
</dbReference>
<dbReference type="PROSITE" id="PS50290">
    <property type="entry name" value="PI3_4_KINASE_3"/>
    <property type="match status" value="1"/>
</dbReference>
<proteinExistence type="inferred from homology"/>
<dbReference type="GO" id="GO:0016242">
    <property type="term" value="P:negative regulation of macroautophagy"/>
    <property type="evidence" value="ECO:0007669"/>
    <property type="project" value="TreeGrafter"/>
</dbReference>
<evidence type="ECO:0000259" key="12">
    <source>
        <dbReference type="PROSITE" id="PS50290"/>
    </source>
</evidence>
<evidence type="ECO:0000256" key="11">
    <source>
        <dbReference type="SAM" id="MobiDB-lite"/>
    </source>
</evidence>
<dbReference type="KEGG" id="eiv:EIN_114020"/>
<dbReference type="CDD" id="cd05169">
    <property type="entry name" value="PIKKc_TOR"/>
    <property type="match status" value="1"/>
</dbReference>
<dbReference type="InterPro" id="IPR011989">
    <property type="entry name" value="ARM-like"/>
</dbReference>
<dbReference type="InterPro" id="IPR057564">
    <property type="entry name" value="HEAT_ATR"/>
</dbReference>
<dbReference type="SMART" id="SM01346">
    <property type="entry name" value="DUF3385"/>
    <property type="match status" value="1"/>
</dbReference>
<dbReference type="SUPFAM" id="SSF47212">
    <property type="entry name" value="FKBP12-rapamycin-binding domain of FKBP-rapamycin-associated protein (FRAP)"/>
    <property type="match status" value="1"/>
</dbReference>
<dbReference type="VEuPathDB" id="AmoebaDB:EIN_114020"/>
<dbReference type="InterPro" id="IPR050517">
    <property type="entry name" value="DDR_Repair_Kinase"/>
</dbReference>
<feature type="compositionally biased region" description="Basic and acidic residues" evidence="11">
    <location>
        <begin position="2397"/>
        <end position="2409"/>
    </location>
</feature>
<gene>
    <name evidence="15" type="ORF">EIN_114020</name>
</gene>
<dbReference type="InterPro" id="IPR016024">
    <property type="entry name" value="ARM-type_fold"/>
</dbReference>
<dbReference type="InterPro" id="IPR009076">
    <property type="entry name" value="FRB_dom"/>
</dbReference>
<evidence type="ECO:0000256" key="1">
    <source>
        <dbReference type="ARBA" id="ARBA00011031"/>
    </source>
</evidence>
<dbReference type="FunFam" id="3.30.1010.10:FF:000006">
    <property type="entry name" value="Serine/threonine-protein kinase TOR"/>
    <property type="match status" value="1"/>
</dbReference>
<feature type="coiled-coil region" evidence="10">
    <location>
        <begin position="1163"/>
        <end position="1190"/>
    </location>
</feature>
<evidence type="ECO:0000256" key="10">
    <source>
        <dbReference type="SAM" id="Coils"/>
    </source>
</evidence>
<dbReference type="Pfam" id="PF23593">
    <property type="entry name" value="HEAT_ATR"/>
    <property type="match status" value="1"/>
</dbReference>
<feature type="domain" description="FAT" evidence="13">
    <location>
        <begin position="1328"/>
        <end position="1917"/>
    </location>
</feature>
<feature type="domain" description="FATC" evidence="14">
    <location>
        <begin position="2445"/>
        <end position="2477"/>
    </location>
</feature>
<dbReference type="PROSITE" id="PS00915">
    <property type="entry name" value="PI3_4_KINASE_1"/>
    <property type="match status" value="1"/>
</dbReference>
<keyword evidence="4 9" id="KW-0547">Nucleotide-binding</keyword>
<dbReference type="SUPFAM" id="SSF56112">
    <property type="entry name" value="Protein kinase-like (PK-like)"/>
    <property type="match status" value="1"/>
</dbReference>
<keyword evidence="9 15" id="KW-0723">Serine/threonine-protein kinase</keyword>
<dbReference type="GO" id="GO:0031932">
    <property type="term" value="C:TORC2 complex"/>
    <property type="evidence" value="ECO:0007669"/>
    <property type="project" value="TreeGrafter"/>
</dbReference>
<evidence type="ECO:0000259" key="13">
    <source>
        <dbReference type="PROSITE" id="PS51189"/>
    </source>
</evidence>
<keyword evidence="2 9" id="KW-0808">Transferase</keyword>
<dbReference type="GO" id="GO:0106310">
    <property type="term" value="F:protein serine kinase activity"/>
    <property type="evidence" value="ECO:0007669"/>
    <property type="project" value="RHEA"/>
</dbReference>